<dbReference type="SUPFAM" id="SSF160240">
    <property type="entry name" value="Cation efflux protein cytoplasmic domain-like"/>
    <property type="match status" value="1"/>
</dbReference>
<dbReference type="AlphaFoldDB" id="A0A7Y3SSG8"/>
<evidence type="ECO:0000256" key="6">
    <source>
        <dbReference type="ARBA" id="ARBA00023136"/>
    </source>
</evidence>
<evidence type="ECO:0000313" key="10">
    <source>
        <dbReference type="EMBL" id="NNU74526.1"/>
    </source>
</evidence>
<dbReference type="InterPro" id="IPR027470">
    <property type="entry name" value="Cation_efflux_CTD"/>
</dbReference>
<feature type="transmembrane region" description="Helical" evidence="7">
    <location>
        <begin position="117"/>
        <end position="136"/>
    </location>
</feature>
<dbReference type="Pfam" id="PF16916">
    <property type="entry name" value="ZT_dimer"/>
    <property type="match status" value="1"/>
</dbReference>
<comment type="caution">
    <text evidence="10">The sequence shown here is derived from an EMBL/GenBank/DDBJ whole genome shotgun (WGS) entry which is preliminary data.</text>
</comment>
<dbReference type="Proteomes" id="UP000531659">
    <property type="component" value="Unassembled WGS sequence"/>
</dbReference>
<dbReference type="GeneID" id="83592102"/>
<evidence type="ECO:0000259" key="8">
    <source>
        <dbReference type="Pfam" id="PF01545"/>
    </source>
</evidence>
<evidence type="ECO:0000313" key="11">
    <source>
        <dbReference type="Proteomes" id="UP000531659"/>
    </source>
</evidence>
<gene>
    <name evidence="10" type="ORF">HLQ16_01025</name>
</gene>
<dbReference type="FunFam" id="1.20.1510.10:FF:000006">
    <property type="entry name" value="Divalent cation efflux transporter"/>
    <property type="match status" value="1"/>
</dbReference>
<dbReference type="InterPro" id="IPR027469">
    <property type="entry name" value="Cation_efflux_TMD_sf"/>
</dbReference>
<dbReference type="Pfam" id="PF01545">
    <property type="entry name" value="Cation_efflux"/>
    <property type="match status" value="1"/>
</dbReference>
<comment type="similarity">
    <text evidence="2">Belongs to the cation diffusion facilitator (CDF) transporter (TC 2.A.4) family.</text>
</comment>
<dbReference type="NCBIfam" id="TIGR01297">
    <property type="entry name" value="CDF"/>
    <property type="match status" value="1"/>
</dbReference>
<feature type="transmembrane region" description="Helical" evidence="7">
    <location>
        <begin position="86"/>
        <end position="111"/>
    </location>
</feature>
<evidence type="ECO:0000256" key="5">
    <source>
        <dbReference type="ARBA" id="ARBA00022989"/>
    </source>
</evidence>
<keyword evidence="3" id="KW-0813">Transport</keyword>
<dbReference type="PANTHER" id="PTHR43840:SF50">
    <property type="entry name" value="MANGANESE EFFLUX SYSTEM PROTEIN MNES"/>
    <property type="match status" value="1"/>
</dbReference>
<feature type="domain" description="Cation efflux protein cytoplasmic" evidence="9">
    <location>
        <begin position="212"/>
        <end position="288"/>
    </location>
</feature>
<name>A0A7Y3SSG8_9CLOT</name>
<accession>A0A7Y3SSG8</accession>
<reference evidence="10 11" key="1">
    <citation type="submission" date="2020-05" db="EMBL/GenBank/DDBJ databases">
        <title>Complete genome of Clostridium estertheticum subspecies estertheticum, isolated from Vacuum packed lamb meat from New Zealand imported to Switzerland.</title>
        <authorList>
            <person name="Wambui J."/>
            <person name="Stevens M.J.A."/>
            <person name="Stephan R."/>
        </authorList>
    </citation>
    <scope>NUCLEOTIDE SEQUENCE [LARGE SCALE GENOMIC DNA]</scope>
    <source>
        <strain evidence="10 11">CEST001</strain>
    </source>
</reference>
<dbReference type="Gene3D" id="1.20.1510.10">
    <property type="entry name" value="Cation efflux protein transmembrane domain"/>
    <property type="match status" value="1"/>
</dbReference>
<dbReference type="InterPro" id="IPR050291">
    <property type="entry name" value="CDF_Transporter"/>
</dbReference>
<evidence type="ECO:0000256" key="7">
    <source>
        <dbReference type="SAM" id="Phobius"/>
    </source>
</evidence>
<dbReference type="GO" id="GO:0008324">
    <property type="term" value="F:monoatomic cation transmembrane transporter activity"/>
    <property type="evidence" value="ECO:0007669"/>
    <property type="project" value="InterPro"/>
</dbReference>
<feature type="transmembrane region" description="Helical" evidence="7">
    <location>
        <begin position="20"/>
        <end position="37"/>
    </location>
</feature>
<evidence type="ECO:0000256" key="1">
    <source>
        <dbReference type="ARBA" id="ARBA00004141"/>
    </source>
</evidence>
<dbReference type="InterPro" id="IPR036837">
    <property type="entry name" value="Cation_efflux_CTD_sf"/>
</dbReference>
<dbReference type="EMBL" id="JABEYB010000001">
    <property type="protein sequence ID" value="NNU74526.1"/>
    <property type="molecule type" value="Genomic_DNA"/>
</dbReference>
<dbReference type="InterPro" id="IPR002524">
    <property type="entry name" value="Cation_efflux"/>
</dbReference>
<sequence length="297" mass="32017">MEEKYNNLKIAERGARISILAYIVLSALKLGIGYLSSSKGLTADGLNNTTDIISSLAVLIGLKISRKPADDDHLYGHFRAETMASLIASLIMIVVGLNVLYNAANSIIFFKAQVPDLRAAIVGIVCAVAIYFVYRYNKKIAIQINSSGLMAAAKDNLSDAWVGIGTAVGIIASQFGLPWVDPLAAVLVGILIVKTGWDILREATLNLTDGFDKEQLDNIIECINEVSRVIKVKEVRARVNGNNVFLDIAVVVSADLSVVEGHNITEEIEGKLGSELNITEAVVHVEPEIKSDQNGVE</sequence>
<dbReference type="RefSeq" id="WP_171295375.1">
    <property type="nucleotide sequence ID" value="NZ_CP077615.1"/>
</dbReference>
<comment type="subcellular location">
    <subcellularLocation>
        <location evidence="1">Membrane</location>
        <topology evidence="1">Multi-pass membrane protein</topology>
    </subcellularLocation>
</comment>
<dbReference type="InterPro" id="IPR058533">
    <property type="entry name" value="Cation_efflux_TM"/>
</dbReference>
<evidence type="ECO:0000256" key="4">
    <source>
        <dbReference type="ARBA" id="ARBA00022692"/>
    </source>
</evidence>
<evidence type="ECO:0000256" key="2">
    <source>
        <dbReference type="ARBA" id="ARBA00008114"/>
    </source>
</evidence>
<proteinExistence type="inferred from homology"/>
<organism evidence="10 11">
    <name type="scientific">Clostridium estertheticum</name>
    <dbReference type="NCBI Taxonomy" id="238834"/>
    <lineage>
        <taxon>Bacteria</taxon>
        <taxon>Bacillati</taxon>
        <taxon>Bacillota</taxon>
        <taxon>Clostridia</taxon>
        <taxon>Eubacteriales</taxon>
        <taxon>Clostridiaceae</taxon>
        <taxon>Clostridium</taxon>
    </lineage>
</organism>
<keyword evidence="4 7" id="KW-0812">Transmembrane</keyword>
<evidence type="ECO:0000259" key="9">
    <source>
        <dbReference type="Pfam" id="PF16916"/>
    </source>
</evidence>
<dbReference type="GO" id="GO:0016020">
    <property type="term" value="C:membrane"/>
    <property type="evidence" value="ECO:0007669"/>
    <property type="project" value="UniProtKB-SubCell"/>
</dbReference>
<feature type="domain" description="Cation efflux protein transmembrane" evidence="8">
    <location>
        <begin position="16"/>
        <end position="207"/>
    </location>
</feature>
<dbReference type="Gene3D" id="3.30.70.1350">
    <property type="entry name" value="Cation efflux protein, cytoplasmic domain"/>
    <property type="match status" value="1"/>
</dbReference>
<protein>
    <submittedName>
        <fullName evidence="10">Cation transporter</fullName>
    </submittedName>
</protein>
<dbReference type="PANTHER" id="PTHR43840">
    <property type="entry name" value="MITOCHONDRIAL METAL TRANSPORTER 1-RELATED"/>
    <property type="match status" value="1"/>
</dbReference>
<evidence type="ECO:0000256" key="3">
    <source>
        <dbReference type="ARBA" id="ARBA00022448"/>
    </source>
</evidence>
<dbReference type="SUPFAM" id="SSF161111">
    <property type="entry name" value="Cation efflux protein transmembrane domain-like"/>
    <property type="match status" value="1"/>
</dbReference>
<keyword evidence="5 7" id="KW-1133">Transmembrane helix</keyword>
<keyword evidence="6 7" id="KW-0472">Membrane</keyword>